<accession>A0ACB8T0P5</accession>
<sequence>MSALACKQDQNGRGVSRSVRFCEVFFVRASALVLVLLRLAVFDRALICFARSALPCRVRPRCFEFVLSALLRCLLFPGRSVPLLLVPPPPPSPSSNFLYRTASSSSRNHRNSKRYPE</sequence>
<reference evidence="1" key="1">
    <citation type="submission" date="2021-03" db="EMBL/GenBank/DDBJ databases">
        <authorList>
            <consortium name="DOE Joint Genome Institute"/>
            <person name="Ahrendt S."/>
            <person name="Looney B.P."/>
            <person name="Miyauchi S."/>
            <person name="Morin E."/>
            <person name="Drula E."/>
            <person name="Courty P.E."/>
            <person name="Chicoki N."/>
            <person name="Fauchery L."/>
            <person name="Kohler A."/>
            <person name="Kuo A."/>
            <person name="Labutti K."/>
            <person name="Pangilinan J."/>
            <person name="Lipzen A."/>
            <person name="Riley R."/>
            <person name="Andreopoulos W."/>
            <person name="He G."/>
            <person name="Johnson J."/>
            <person name="Barry K.W."/>
            <person name="Grigoriev I.V."/>
            <person name="Nagy L."/>
            <person name="Hibbett D."/>
            <person name="Henrissat B."/>
            <person name="Matheny P.B."/>
            <person name="Labbe J."/>
            <person name="Martin F."/>
        </authorList>
    </citation>
    <scope>NUCLEOTIDE SEQUENCE</scope>
    <source>
        <strain evidence="1">HHB10654</strain>
    </source>
</reference>
<organism evidence="1 2">
    <name type="scientific">Artomyces pyxidatus</name>
    <dbReference type="NCBI Taxonomy" id="48021"/>
    <lineage>
        <taxon>Eukaryota</taxon>
        <taxon>Fungi</taxon>
        <taxon>Dikarya</taxon>
        <taxon>Basidiomycota</taxon>
        <taxon>Agaricomycotina</taxon>
        <taxon>Agaricomycetes</taxon>
        <taxon>Russulales</taxon>
        <taxon>Auriscalpiaceae</taxon>
        <taxon>Artomyces</taxon>
    </lineage>
</organism>
<evidence type="ECO:0000313" key="1">
    <source>
        <dbReference type="EMBL" id="KAI0061932.1"/>
    </source>
</evidence>
<keyword evidence="2" id="KW-1185">Reference proteome</keyword>
<protein>
    <submittedName>
        <fullName evidence="1">Uncharacterized protein</fullName>
    </submittedName>
</protein>
<reference evidence="1" key="2">
    <citation type="journal article" date="2022" name="New Phytol.">
        <title>Evolutionary transition to the ectomycorrhizal habit in the genomes of a hyperdiverse lineage of mushroom-forming fungi.</title>
        <authorList>
            <person name="Looney B."/>
            <person name="Miyauchi S."/>
            <person name="Morin E."/>
            <person name="Drula E."/>
            <person name="Courty P.E."/>
            <person name="Kohler A."/>
            <person name="Kuo A."/>
            <person name="LaButti K."/>
            <person name="Pangilinan J."/>
            <person name="Lipzen A."/>
            <person name="Riley R."/>
            <person name="Andreopoulos W."/>
            <person name="He G."/>
            <person name="Johnson J."/>
            <person name="Nolan M."/>
            <person name="Tritt A."/>
            <person name="Barry K.W."/>
            <person name="Grigoriev I.V."/>
            <person name="Nagy L.G."/>
            <person name="Hibbett D."/>
            <person name="Henrissat B."/>
            <person name="Matheny P.B."/>
            <person name="Labbe J."/>
            <person name="Martin F.M."/>
        </authorList>
    </citation>
    <scope>NUCLEOTIDE SEQUENCE</scope>
    <source>
        <strain evidence="1">HHB10654</strain>
    </source>
</reference>
<evidence type="ECO:0000313" key="2">
    <source>
        <dbReference type="Proteomes" id="UP000814140"/>
    </source>
</evidence>
<gene>
    <name evidence="1" type="ORF">BV25DRAFT_716063</name>
</gene>
<proteinExistence type="predicted"/>
<dbReference type="EMBL" id="MU277210">
    <property type="protein sequence ID" value="KAI0061932.1"/>
    <property type="molecule type" value="Genomic_DNA"/>
</dbReference>
<comment type="caution">
    <text evidence="1">The sequence shown here is derived from an EMBL/GenBank/DDBJ whole genome shotgun (WGS) entry which is preliminary data.</text>
</comment>
<name>A0ACB8T0P5_9AGAM</name>
<dbReference type="Proteomes" id="UP000814140">
    <property type="component" value="Unassembled WGS sequence"/>
</dbReference>